<dbReference type="OrthoDB" id="1099523at2"/>
<protein>
    <submittedName>
        <fullName evidence="1">Spore-associated protein</fullName>
    </submittedName>
</protein>
<accession>A0A223SDZ0</accession>
<dbReference type="Proteomes" id="UP000215005">
    <property type="component" value="Chromosome"/>
</dbReference>
<keyword evidence="2" id="KW-1185">Reference proteome</keyword>
<evidence type="ECO:0000313" key="1">
    <source>
        <dbReference type="EMBL" id="ASU86219.1"/>
    </source>
</evidence>
<name>A0A223SDZ0_9ACTN</name>
<proteinExistence type="predicted"/>
<evidence type="ECO:0000313" key="2">
    <source>
        <dbReference type="Proteomes" id="UP000215005"/>
    </source>
</evidence>
<organism evidence="1 2">
    <name type="scientific">Nocardiopsis gilva YIM 90087</name>
    <dbReference type="NCBI Taxonomy" id="1235441"/>
    <lineage>
        <taxon>Bacteria</taxon>
        <taxon>Bacillati</taxon>
        <taxon>Actinomycetota</taxon>
        <taxon>Actinomycetes</taxon>
        <taxon>Streptosporangiales</taxon>
        <taxon>Nocardiopsidaceae</taxon>
        <taxon>Nocardiopsis</taxon>
    </lineage>
</organism>
<dbReference type="EMBL" id="CP022753">
    <property type="protein sequence ID" value="ASU86219.1"/>
    <property type="molecule type" value="Genomic_DNA"/>
</dbReference>
<sequence length="127" mass="13170">MLVVVSPTAAQGADPQAVCNQKDTNANDYVKVNDAAVPNGKGTVYLYFSNGTGSNCAITIGNVSGSTYMDVGLRRESDGASKWDDGNFSEYAGPVYLDADNICVDWTGAVGDRSVTVKKSNCDGSGG</sequence>
<gene>
    <name evidence="1" type="ORF">CDO52_13960</name>
</gene>
<reference evidence="1 2" key="1">
    <citation type="submission" date="2017-08" db="EMBL/GenBank/DDBJ databases">
        <title>The complete genome sequence of Nocardiopsis gilva YIM 90087.</title>
        <authorList>
            <person name="Yin M."/>
            <person name="Tang S."/>
        </authorList>
    </citation>
    <scope>NUCLEOTIDE SEQUENCE [LARGE SCALE GENOMIC DNA]</scope>
    <source>
        <strain evidence="1 2">YIM 90087</strain>
    </source>
</reference>
<dbReference type="AlphaFoldDB" id="A0A223SDZ0"/>
<dbReference type="KEGG" id="ngv:CDO52_13960"/>